<dbReference type="InterPro" id="IPR036291">
    <property type="entry name" value="NAD(P)-bd_dom_sf"/>
</dbReference>
<keyword evidence="1" id="KW-0560">Oxidoreductase</keyword>
<feature type="domain" description="Gfo/Idh/MocA-like oxidoreductase N-terminal" evidence="2">
    <location>
        <begin position="4"/>
        <end position="124"/>
    </location>
</feature>
<reference evidence="4 5" key="1">
    <citation type="submission" date="2016-10" db="EMBL/GenBank/DDBJ databases">
        <authorList>
            <person name="de Groot N.N."/>
        </authorList>
    </citation>
    <scope>NUCLEOTIDE SEQUENCE [LARGE SCALE GENOMIC DNA]</scope>
    <source>
        <strain evidence="4 5">ICMP 14252</strain>
    </source>
</reference>
<name>A0A1H3RPB1_9PSED</name>
<dbReference type="PANTHER" id="PTHR43818:SF11">
    <property type="entry name" value="BCDNA.GH03377"/>
    <property type="match status" value="1"/>
</dbReference>
<dbReference type="SUPFAM" id="SSF55347">
    <property type="entry name" value="Glyceraldehyde-3-phosphate dehydrogenase-like, C-terminal domain"/>
    <property type="match status" value="1"/>
</dbReference>
<evidence type="ECO:0000313" key="4">
    <source>
        <dbReference type="EMBL" id="SDZ27562.1"/>
    </source>
</evidence>
<evidence type="ECO:0000259" key="3">
    <source>
        <dbReference type="Pfam" id="PF22725"/>
    </source>
</evidence>
<evidence type="ECO:0000313" key="5">
    <source>
        <dbReference type="Proteomes" id="UP000182902"/>
    </source>
</evidence>
<dbReference type="InterPro" id="IPR055170">
    <property type="entry name" value="GFO_IDH_MocA-like_dom"/>
</dbReference>
<evidence type="ECO:0000256" key="1">
    <source>
        <dbReference type="ARBA" id="ARBA00023002"/>
    </source>
</evidence>
<dbReference type="Pfam" id="PF22725">
    <property type="entry name" value="GFO_IDH_MocA_C3"/>
    <property type="match status" value="1"/>
</dbReference>
<organism evidence="4 5">
    <name type="scientific">Pseudomonas salomonii</name>
    <dbReference type="NCBI Taxonomy" id="191391"/>
    <lineage>
        <taxon>Bacteria</taxon>
        <taxon>Pseudomonadati</taxon>
        <taxon>Pseudomonadota</taxon>
        <taxon>Gammaproteobacteria</taxon>
        <taxon>Pseudomonadales</taxon>
        <taxon>Pseudomonadaceae</taxon>
        <taxon>Pseudomonas</taxon>
    </lineage>
</organism>
<dbReference type="Proteomes" id="UP000182902">
    <property type="component" value="Unassembled WGS sequence"/>
</dbReference>
<dbReference type="EMBL" id="FNOX01000008">
    <property type="protein sequence ID" value="SDZ27562.1"/>
    <property type="molecule type" value="Genomic_DNA"/>
</dbReference>
<evidence type="ECO:0000259" key="2">
    <source>
        <dbReference type="Pfam" id="PF01408"/>
    </source>
</evidence>
<dbReference type="Gene3D" id="3.40.50.720">
    <property type="entry name" value="NAD(P)-binding Rossmann-like Domain"/>
    <property type="match status" value="1"/>
</dbReference>
<gene>
    <name evidence="4" type="ORF">SAMN05216247_108215</name>
</gene>
<dbReference type="RefSeq" id="WP_069788785.1">
    <property type="nucleotide sequence ID" value="NZ_FNOX01000008.1"/>
</dbReference>
<dbReference type="GO" id="GO:0016491">
    <property type="term" value="F:oxidoreductase activity"/>
    <property type="evidence" value="ECO:0007669"/>
    <property type="project" value="UniProtKB-KW"/>
</dbReference>
<proteinExistence type="predicted"/>
<feature type="domain" description="GFO/IDH/MocA-like oxidoreductase" evidence="3">
    <location>
        <begin position="132"/>
        <end position="254"/>
    </location>
</feature>
<dbReference type="SUPFAM" id="SSF51735">
    <property type="entry name" value="NAD(P)-binding Rossmann-fold domains"/>
    <property type="match status" value="1"/>
</dbReference>
<dbReference type="GO" id="GO:0000166">
    <property type="term" value="F:nucleotide binding"/>
    <property type="evidence" value="ECO:0007669"/>
    <property type="project" value="InterPro"/>
</dbReference>
<dbReference type="PANTHER" id="PTHR43818">
    <property type="entry name" value="BCDNA.GH03377"/>
    <property type="match status" value="1"/>
</dbReference>
<protein>
    <submittedName>
        <fullName evidence="4">Predicted dehydrogenase</fullName>
    </submittedName>
</protein>
<sequence length="326" mass="36066">MNTVRWGMIGCGSVTELKSGPAFYKAPGSALVAVMGRREEAVRDYAARHGIARFYTNAQALIDDPEVDAVYIATPPDSHLEYSLMVAAAGKHCCVEKPMSLNAEQSALMQRTFERAGLHLFVSYYRRSLPRFQQIRDWLQAGRIGDLRQVTWSLCKPPAAADASAANWRTDPTIAGGGYFADLASHGFDLFQYLAGDIVEVTGFTARQAGNYAAEDAVTACWTFANGALGMGCWNFVADRREDRVELIGSRGRITFAVFEDQPLRLESEVDEVLEIACHEHIQWHHVLAMNAHIRGEAEHPSLAIEALKTDRILDKVLQRNPNLPG</sequence>
<dbReference type="InterPro" id="IPR000683">
    <property type="entry name" value="Gfo/Idh/MocA-like_OxRdtase_N"/>
</dbReference>
<dbReference type="InterPro" id="IPR050463">
    <property type="entry name" value="Gfo/Idh/MocA_oxidrdct_glycsds"/>
</dbReference>
<dbReference type="Gene3D" id="3.30.360.10">
    <property type="entry name" value="Dihydrodipicolinate Reductase, domain 2"/>
    <property type="match status" value="1"/>
</dbReference>
<dbReference type="AlphaFoldDB" id="A0A1H3RPB1"/>
<dbReference type="Pfam" id="PF01408">
    <property type="entry name" value="GFO_IDH_MocA"/>
    <property type="match status" value="1"/>
</dbReference>
<accession>A0A1H3RPB1</accession>